<dbReference type="SUPFAM" id="SSF55136">
    <property type="entry name" value="Probable bacterial effector-binding domain"/>
    <property type="match status" value="1"/>
</dbReference>
<evidence type="ECO:0000313" key="3">
    <source>
        <dbReference type="Proteomes" id="UP000005019"/>
    </source>
</evidence>
<gene>
    <name evidence="2" type="ORF">METUNv1_02339</name>
</gene>
<dbReference type="PANTHER" id="PTHR40055">
    <property type="entry name" value="TRANSCRIPTIONAL REGULATOR YGIV-RELATED"/>
    <property type="match status" value="1"/>
</dbReference>
<dbReference type="AlphaFoldDB" id="F5RDH2"/>
<dbReference type="InterPro" id="IPR029442">
    <property type="entry name" value="GyrI-like"/>
</dbReference>
<dbReference type="Pfam" id="PF06445">
    <property type="entry name" value="GyrI-like"/>
    <property type="match status" value="1"/>
</dbReference>
<dbReference type="PANTHER" id="PTHR40055:SF1">
    <property type="entry name" value="TRANSCRIPTIONAL REGULATOR YGIV-RELATED"/>
    <property type="match status" value="1"/>
</dbReference>
<dbReference type="SMART" id="SM00871">
    <property type="entry name" value="AraC_E_bind"/>
    <property type="match status" value="1"/>
</dbReference>
<dbReference type="EMBL" id="AFHG01000052">
    <property type="protein sequence ID" value="EGK70953.1"/>
    <property type="molecule type" value="Genomic_DNA"/>
</dbReference>
<comment type="caution">
    <text evidence="2">The sequence shown here is derived from an EMBL/GenBank/DDBJ whole genome shotgun (WGS) entry which is preliminary data.</text>
</comment>
<dbReference type="InterPro" id="IPR011256">
    <property type="entry name" value="Reg_factor_effector_dom_sf"/>
</dbReference>
<proteinExistence type="predicted"/>
<evidence type="ECO:0000259" key="1">
    <source>
        <dbReference type="SMART" id="SM00871"/>
    </source>
</evidence>
<sequence>MRFHRADVRIVEQPAIRVAVLAHHGHPDTLDASIRRFIDWRRAHRLPPAVSATYNILYRVPEGGTAADFRLDLCAAVSEPVAANPHGVVEGVIPGGRCAVLRHVGSDDTLGDAIRFLHAEWLPDSGETRRDVPVWLQRLRFHPEVPESAAESDLFLPLCPLR</sequence>
<dbReference type="InterPro" id="IPR050908">
    <property type="entry name" value="SmbC-like"/>
</dbReference>
<dbReference type="Proteomes" id="UP000005019">
    <property type="component" value="Unassembled WGS sequence"/>
</dbReference>
<feature type="domain" description="AraC effector-binding" evidence="1">
    <location>
        <begin position="6"/>
        <end position="159"/>
    </location>
</feature>
<keyword evidence="3" id="KW-1185">Reference proteome</keyword>
<evidence type="ECO:0000313" key="2">
    <source>
        <dbReference type="EMBL" id="EGK70953.1"/>
    </source>
</evidence>
<accession>F5RDH2</accession>
<name>F5RDH2_METUF</name>
<dbReference type="InterPro" id="IPR010499">
    <property type="entry name" value="AraC_E-bd"/>
</dbReference>
<dbReference type="RefSeq" id="WP_008061858.1">
    <property type="nucleotide sequence ID" value="NZ_AFHG01000052.1"/>
</dbReference>
<reference evidence="2 3" key="1">
    <citation type="journal article" date="2011" name="J. Bacteriol.">
        <title>Genome sequence of Methyloversatilis universalis FAM5T, a methylotrophic representative of the order Rhodocyclales.</title>
        <authorList>
            <person name="Kittichotirat W."/>
            <person name="Good N.M."/>
            <person name="Hall R."/>
            <person name="Bringel F."/>
            <person name="Lajus A."/>
            <person name="Medigue C."/>
            <person name="Smalley N.E."/>
            <person name="Beck D."/>
            <person name="Bumgarner R."/>
            <person name="Vuilleumier S."/>
            <person name="Kalyuzhnaya M.G."/>
        </authorList>
    </citation>
    <scope>NUCLEOTIDE SEQUENCE [LARGE SCALE GENOMIC DNA]</scope>
    <source>
        <strain evidence="3">ATCC BAA-1314 / JCM 13912 / FAM5</strain>
    </source>
</reference>
<organism evidence="2 3">
    <name type="scientific">Methyloversatilis universalis (strain ATCC BAA-1314 / DSM 25237 / JCM 13912 / CCUG 52030 / FAM5)</name>
    <dbReference type="NCBI Taxonomy" id="1000565"/>
    <lineage>
        <taxon>Bacteria</taxon>
        <taxon>Pseudomonadati</taxon>
        <taxon>Pseudomonadota</taxon>
        <taxon>Betaproteobacteria</taxon>
        <taxon>Nitrosomonadales</taxon>
        <taxon>Sterolibacteriaceae</taxon>
        <taxon>Methyloversatilis</taxon>
    </lineage>
</organism>
<dbReference type="eggNOG" id="COG3449">
    <property type="taxonomic scope" value="Bacteria"/>
</dbReference>
<dbReference type="STRING" id="1000565.METUNv1_02339"/>
<dbReference type="Gene3D" id="3.20.80.10">
    <property type="entry name" value="Regulatory factor, effector binding domain"/>
    <property type="match status" value="1"/>
</dbReference>
<protein>
    <submittedName>
        <fullName evidence="2">Transcriptional regulator, AraC family</fullName>
    </submittedName>
</protein>